<dbReference type="FunFam" id="3.30.200.20:FF:000285">
    <property type="entry name" value="Putative inactive leucine-rich repeat receptor-like protein kinase"/>
    <property type="match status" value="1"/>
</dbReference>
<evidence type="ECO:0000256" key="6">
    <source>
        <dbReference type="ARBA" id="ARBA00022989"/>
    </source>
</evidence>
<evidence type="ECO:0000256" key="7">
    <source>
        <dbReference type="ARBA" id="ARBA00023136"/>
    </source>
</evidence>
<evidence type="ECO:0000256" key="2">
    <source>
        <dbReference type="ARBA" id="ARBA00022614"/>
    </source>
</evidence>
<keyword evidence="5" id="KW-0677">Repeat</keyword>
<accession>A0AAW1HYK1</accession>
<dbReference type="FunFam" id="1.10.510.10:FF:000431">
    <property type="entry name" value="Putative inactive leucine-rich repeat receptor-like protein kinase"/>
    <property type="match status" value="1"/>
</dbReference>
<keyword evidence="4 11" id="KW-0732">Signal</keyword>
<dbReference type="Gene3D" id="1.10.510.10">
    <property type="entry name" value="Transferase(Phosphotransferase) domain 1"/>
    <property type="match status" value="1"/>
</dbReference>
<organism evidence="13 14">
    <name type="scientific">Saponaria officinalis</name>
    <name type="common">Common soapwort</name>
    <name type="synonym">Lychnis saponaria</name>
    <dbReference type="NCBI Taxonomy" id="3572"/>
    <lineage>
        <taxon>Eukaryota</taxon>
        <taxon>Viridiplantae</taxon>
        <taxon>Streptophyta</taxon>
        <taxon>Embryophyta</taxon>
        <taxon>Tracheophyta</taxon>
        <taxon>Spermatophyta</taxon>
        <taxon>Magnoliopsida</taxon>
        <taxon>eudicotyledons</taxon>
        <taxon>Gunneridae</taxon>
        <taxon>Pentapetalae</taxon>
        <taxon>Caryophyllales</taxon>
        <taxon>Caryophyllaceae</taxon>
        <taxon>Caryophylleae</taxon>
        <taxon>Saponaria</taxon>
    </lineage>
</organism>
<feature type="domain" description="Protein kinase" evidence="12">
    <location>
        <begin position="486"/>
        <end position="759"/>
    </location>
</feature>
<evidence type="ECO:0000256" key="1">
    <source>
        <dbReference type="ARBA" id="ARBA00004479"/>
    </source>
</evidence>
<keyword evidence="9" id="KW-0325">Glycoprotein</keyword>
<dbReference type="Gene3D" id="3.30.200.20">
    <property type="entry name" value="Phosphorylase Kinase, domain 1"/>
    <property type="match status" value="1"/>
</dbReference>
<sequence length="792" mass="87785">MAMRFWQSLVLLQVLFLGSIYVSVSEKLQSSQVDTLLRIQGHLNFPSVLSNWNRKTLFCNLDPTPSVTAVCYGNNLTQLHIIGNEGSPKLPHNFSIDSLVVTLAGLPSLKVLTLVSLGLWGTLPAKIALLSSIEMLNISSNYFYGGIPKEMSSLENLQGIILDDNMFSGRIPDIFGSFPALNILSLRNNSLDGSLPGSLSKSSGVRVLALANNQFYGEVPDLRGLKDLEELDLENNSLGPDYPLLENKLVILILRKNRFRSGIPAEISSYYQLEKLDVSLNKFMGPFPLSLLSLPSINYLNIAGNKFTGFLSRNLSCNDALSFVDLSSNLLMGDLPDCLDTDIRHQIIRYEGNCLNTQDPSQHPYSFCRNEALAAGIVPLGKKQGLPRKAILALGIVGGVLVVFVLVALIFFLVRQVQAKTKKLDSQKPRVITEKSSTGYTSNPRYTSKLLTDARYITQTMKLGAVGVPAYRTFSLEELEVATNNFGTTAFMGEGAHGQMYRGQLSDGSLVAIRCLKLKESYTTEYFMPHIELISKLRHRHLVSAIGHCFEHYLDNSSVSRVFLVFEYVPNGTLRSWISAGRARRKLSWSQRVAASTGIAKGIEFLHTGIMPGIFSNNIRITDVLMDQNFAAKISSYNLPLLAENTGQVAHGRSTRSREFHSRVEHEDKMDVYDFGVILLEILVGRPVKTRSELNASRNQVQASLAADDTARRSIVAEEIGSTCSDQSLKTMMEICVRCLTKDVSERPSIEDVLWNLQFAAQVQDAWQGGELLSRSASVSPPRLPRLRLTYQ</sequence>
<dbReference type="InterPro" id="IPR051824">
    <property type="entry name" value="LRR_Rcpt-Like_S/T_Kinase"/>
</dbReference>
<keyword evidence="14" id="KW-1185">Reference proteome</keyword>
<dbReference type="InterPro" id="IPR000719">
    <property type="entry name" value="Prot_kinase_dom"/>
</dbReference>
<evidence type="ECO:0000256" key="8">
    <source>
        <dbReference type="ARBA" id="ARBA00023170"/>
    </source>
</evidence>
<dbReference type="InterPro" id="IPR011009">
    <property type="entry name" value="Kinase-like_dom_sf"/>
</dbReference>
<proteinExistence type="predicted"/>
<evidence type="ECO:0000256" key="10">
    <source>
        <dbReference type="SAM" id="Phobius"/>
    </source>
</evidence>
<dbReference type="Gene3D" id="3.80.10.10">
    <property type="entry name" value="Ribonuclease Inhibitor"/>
    <property type="match status" value="3"/>
</dbReference>
<dbReference type="FunFam" id="3.80.10.10:FF:000041">
    <property type="entry name" value="LRR receptor-like serine/threonine-protein kinase ERECTA"/>
    <property type="match status" value="1"/>
</dbReference>
<evidence type="ECO:0000256" key="4">
    <source>
        <dbReference type="ARBA" id="ARBA00022729"/>
    </source>
</evidence>
<dbReference type="SUPFAM" id="SSF56112">
    <property type="entry name" value="Protein kinase-like (PK-like)"/>
    <property type="match status" value="1"/>
</dbReference>
<evidence type="ECO:0000256" key="11">
    <source>
        <dbReference type="SAM" id="SignalP"/>
    </source>
</evidence>
<feature type="chain" id="PRO_5043553421" description="Protein kinase domain-containing protein" evidence="11">
    <location>
        <begin position="26"/>
        <end position="792"/>
    </location>
</feature>
<keyword evidence="3 10" id="KW-0812">Transmembrane</keyword>
<dbReference type="EMBL" id="JBDFQZ010000010">
    <property type="protein sequence ID" value="KAK9682230.1"/>
    <property type="molecule type" value="Genomic_DNA"/>
</dbReference>
<dbReference type="Pfam" id="PF00560">
    <property type="entry name" value="LRR_1"/>
    <property type="match status" value="1"/>
</dbReference>
<dbReference type="PROSITE" id="PS50011">
    <property type="entry name" value="PROTEIN_KINASE_DOM"/>
    <property type="match status" value="1"/>
</dbReference>
<keyword evidence="7 10" id="KW-0472">Membrane</keyword>
<feature type="transmembrane region" description="Helical" evidence="10">
    <location>
        <begin position="390"/>
        <end position="414"/>
    </location>
</feature>
<dbReference type="Pfam" id="PF07714">
    <property type="entry name" value="PK_Tyr_Ser-Thr"/>
    <property type="match status" value="1"/>
</dbReference>
<gene>
    <name evidence="13" type="ORF">RND81_10G059900</name>
</gene>
<dbReference type="InterPro" id="IPR001611">
    <property type="entry name" value="Leu-rich_rpt"/>
</dbReference>
<comment type="subcellular location">
    <subcellularLocation>
        <location evidence="1">Membrane</location>
        <topology evidence="1">Single-pass type I membrane protein</topology>
    </subcellularLocation>
</comment>
<dbReference type="GO" id="GO:0005524">
    <property type="term" value="F:ATP binding"/>
    <property type="evidence" value="ECO:0007669"/>
    <property type="project" value="InterPro"/>
</dbReference>
<keyword evidence="8" id="KW-0675">Receptor</keyword>
<reference evidence="13" key="1">
    <citation type="submission" date="2024-03" db="EMBL/GenBank/DDBJ databases">
        <title>WGS assembly of Saponaria officinalis var. Norfolk2.</title>
        <authorList>
            <person name="Jenkins J."/>
            <person name="Shu S."/>
            <person name="Grimwood J."/>
            <person name="Barry K."/>
            <person name="Goodstein D."/>
            <person name="Schmutz J."/>
            <person name="Leebens-Mack J."/>
            <person name="Osbourn A."/>
        </authorList>
    </citation>
    <scope>NUCLEOTIDE SEQUENCE [LARGE SCALE GENOMIC DNA]</scope>
    <source>
        <strain evidence="13">JIC</strain>
    </source>
</reference>
<evidence type="ECO:0000313" key="13">
    <source>
        <dbReference type="EMBL" id="KAK9682230.1"/>
    </source>
</evidence>
<dbReference type="GO" id="GO:0004672">
    <property type="term" value="F:protein kinase activity"/>
    <property type="evidence" value="ECO:0007669"/>
    <property type="project" value="InterPro"/>
</dbReference>
<dbReference type="PANTHER" id="PTHR48006">
    <property type="entry name" value="LEUCINE-RICH REPEAT-CONTAINING PROTEIN DDB_G0281931-RELATED"/>
    <property type="match status" value="1"/>
</dbReference>
<dbReference type="InterPro" id="IPR001245">
    <property type="entry name" value="Ser-Thr/Tyr_kinase_cat_dom"/>
</dbReference>
<evidence type="ECO:0000256" key="9">
    <source>
        <dbReference type="ARBA" id="ARBA00023180"/>
    </source>
</evidence>
<keyword evidence="6 10" id="KW-1133">Transmembrane helix</keyword>
<dbReference type="PANTHER" id="PTHR48006:SF84">
    <property type="entry name" value="REPEAT TRANSMEMBRANE PROTEIN KINASE, PUTATIVE, EXPRESSED-RELATED"/>
    <property type="match status" value="1"/>
</dbReference>
<evidence type="ECO:0000313" key="14">
    <source>
        <dbReference type="Proteomes" id="UP001443914"/>
    </source>
</evidence>
<evidence type="ECO:0000259" key="12">
    <source>
        <dbReference type="PROSITE" id="PS50011"/>
    </source>
</evidence>
<dbReference type="AlphaFoldDB" id="A0AAW1HYK1"/>
<dbReference type="FunFam" id="3.80.10.10:FF:001001">
    <property type="entry name" value="Probable inactive leucine-rich repeat receptor-like protein kinase At3g03770"/>
    <property type="match status" value="1"/>
</dbReference>
<dbReference type="GO" id="GO:0016020">
    <property type="term" value="C:membrane"/>
    <property type="evidence" value="ECO:0007669"/>
    <property type="project" value="UniProtKB-SubCell"/>
</dbReference>
<evidence type="ECO:0000256" key="5">
    <source>
        <dbReference type="ARBA" id="ARBA00022737"/>
    </source>
</evidence>
<evidence type="ECO:0000256" key="3">
    <source>
        <dbReference type="ARBA" id="ARBA00022692"/>
    </source>
</evidence>
<dbReference type="InterPro" id="IPR032675">
    <property type="entry name" value="LRR_dom_sf"/>
</dbReference>
<name>A0AAW1HYK1_SAPOF</name>
<feature type="signal peptide" evidence="11">
    <location>
        <begin position="1"/>
        <end position="25"/>
    </location>
</feature>
<keyword evidence="2" id="KW-0433">Leucine-rich repeat</keyword>
<dbReference type="SUPFAM" id="SSF52058">
    <property type="entry name" value="L domain-like"/>
    <property type="match status" value="1"/>
</dbReference>
<comment type="caution">
    <text evidence="13">The sequence shown here is derived from an EMBL/GenBank/DDBJ whole genome shotgun (WGS) entry which is preliminary data.</text>
</comment>
<dbReference type="Proteomes" id="UP001443914">
    <property type="component" value="Unassembled WGS sequence"/>
</dbReference>
<protein>
    <recommendedName>
        <fullName evidence="12">Protein kinase domain-containing protein</fullName>
    </recommendedName>
</protein>